<dbReference type="FunFam" id="1.10.238.10:FF:000001">
    <property type="entry name" value="Calmodulin 1"/>
    <property type="match status" value="1"/>
</dbReference>
<proteinExistence type="predicted"/>
<evidence type="ECO:0000313" key="8">
    <source>
        <dbReference type="Proteomes" id="UP000290189"/>
    </source>
</evidence>
<reference evidence="6 8" key="2">
    <citation type="submission" date="2018-03" db="EMBL/GenBank/DDBJ databases">
        <authorList>
            <person name="Fogelqvist J."/>
        </authorList>
    </citation>
    <scope>NUCLEOTIDE SEQUENCE [LARGE SCALE GENOMIC DNA]</scope>
</reference>
<geneLocation type="mitochondrion" evidence="6"/>
<evidence type="ECO:0000256" key="2">
    <source>
        <dbReference type="ARBA" id="ARBA00022737"/>
    </source>
</evidence>
<dbReference type="Proteomes" id="UP000290189">
    <property type="component" value="Unassembled WGS sequence"/>
</dbReference>
<evidence type="ECO:0000256" key="3">
    <source>
        <dbReference type="ARBA" id="ARBA00022837"/>
    </source>
</evidence>
<protein>
    <recommendedName>
        <fullName evidence="1">Calmodulin</fullName>
    </recommendedName>
</protein>
<dbReference type="SMART" id="SM00054">
    <property type="entry name" value="EFh"/>
    <property type="match status" value="4"/>
</dbReference>
<dbReference type="OrthoDB" id="26525at2759"/>
<dbReference type="AlphaFoldDB" id="A0A0G4IGZ5"/>
<dbReference type="EMBL" id="CDSF01000001">
    <property type="protein sequence ID" value="CEO94473.1"/>
    <property type="molecule type" value="Genomic_DNA"/>
</dbReference>
<keyword evidence="3" id="KW-0106">Calcium</keyword>
<evidence type="ECO:0000259" key="4">
    <source>
        <dbReference type="PROSITE" id="PS50222"/>
    </source>
</evidence>
<dbReference type="GO" id="GO:0005509">
    <property type="term" value="F:calcium ion binding"/>
    <property type="evidence" value="ECO:0007669"/>
    <property type="project" value="InterPro"/>
</dbReference>
<dbReference type="InterPro" id="IPR050230">
    <property type="entry name" value="CALM/Myosin/TropC-like"/>
</dbReference>
<feature type="domain" description="EF-hand" evidence="4">
    <location>
        <begin position="119"/>
        <end position="150"/>
    </location>
</feature>
<dbReference type="InterPro" id="IPR011992">
    <property type="entry name" value="EF-hand-dom_pair"/>
</dbReference>
<evidence type="ECO:0000256" key="1">
    <source>
        <dbReference type="ARBA" id="ARBA00020786"/>
    </source>
</evidence>
<dbReference type="Proteomes" id="UP000039324">
    <property type="component" value="Unassembled WGS sequence"/>
</dbReference>
<reference evidence="5 7" key="1">
    <citation type="submission" date="2015-02" db="EMBL/GenBank/DDBJ databases">
        <authorList>
            <person name="Chooi Y.-H."/>
        </authorList>
    </citation>
    <scope>NUCLEOTIDE SEQUENCE [LARGE SCALE GENOMIC DNA]</scope>
    <source>
        <strain evidence="5">E3</strain>
    </source>
</reference>
<dbReference type="PROSITE" id="PS50222">
    <property type="entry name" value="EF_HAND_2"/>
    <property type="match status" value="4"/>
</dbReference>
<dbReference type="GO" id="GO:0016460">
    <property type="term" value="C:myosin II complex"/>
    <property type="evidence" value="ECO:0007669"/>
    <property type="project" value="TreeGrafter"/>
</dbReference>
<dbReference type="PANTHER" id="PTHR23048:SF0">
    <property type="entry name" value="CALMODULIN LIKE 3"/>
    <property type="match status" value="1"/>
</dbReference>
<keyword evidence="7" id="KW-1185">Reference proteome</keyword>
<dbReference type="InterPro" id="IPR018247">
    <property type="entry name" value="EF_Hand_1_Ca_BS"/>
</dbReference>
<feature type="domain" description="EF-hand" evidence="4">
    <location>
        <begin position="83"/>
        <end position="118"/>
    </location>
</feature>
<dbReference type="OMA" id="SSKCMED"/>
<keyword evidence="6" id="KW-0496">Mitochondrion</keyword>
<organism evidence="5 7">
    <name type="scientific">Plasmodiophora brassicae</name>
    <name type="common">Clubroot disease agent</name>
    <dbReference type="NCBI Taxonomy" id="37360"/>
    <lineage>
        <taxon>Eukaryota</taxon>
        <taxon>Sar</taxon>
        <taxon>Rhizaria</taxon>
        <taxon>Endomyxa</taxon>
        <taxon>Phytomyxea</taxon>
        <taxon>Plasmodiophorida</taxon>
        <taxon>Plasmodiophoridae</taxon>
        <taxon>Plasmodiophora</taxon>
    </lineage>
</organism>
<evidence type="ECO:0000313" key="5">
    <source>
        <dbReference type="EMBL" id="CEO94473.1"/>
    </source>
</evidence>
<dbReference type="PANTHER" id="PTHR23048">
    <property type="entry name" value="MYOSIN LIGHT CHAIN 1, 3"/>
    <property type="match status" value="1"/>
</dbReference>
<keyword evidence="2" id="KW-0677">Repeat</keyword>
<evidence type="ECO:0000313" key="6">
    <source>
        <dbReference type="EMBL" id="SPQ96820.1"/>
    </source>
</evidence>
<dbReference type="Pfam" id="PF13499">
    <property type="entry name" value="EF-hand_7"/>
    <property type="match status" value="2"/>
</dbReference>
<gene>
    <name evidence="5" type="ORF">PBRA_000258</name>
    <name evidence="6" type="ORF">PLBR_LOCUS4035</name>
</gene>
<dbReference type="PROSITE" id="PS00018">
    <property type="entry name" value="EF_HAND_1"/>
    <property type="match status" value="4"/>
</dbReference>
<dbReference type="EMBL" id="OVEO01000006">
    <property type="protein sequence ID" value="SPQ96820.1"/>
    <property type="molecule type" value="Genomic_DNA"/>
</dbReference>
<feature type="domain" description="EF-hand" evidence="4">
    <location>
        <begin position="45"/>
        <end position="80"/>
    </location>
</feature>
<dbReference type="InterPro" id="IPR002048">
    <property type="entry name" value="EF_hand_dom"/>
</dbReference>
<dbReference type="PRINTS" id="PR00450">
    <property type="entry name" value="RECOVERIN"/>
</dbReference>
<sequence length="150" mass="16646">MAGPDLTEDMKAELREAFQLIDTDKSGSISLDEIEVLLKKFGKPFNKEQLSAMLKSVDENGDGTIDFEEFCGLMIKPATKDMTFEAELREAFIVFDKDGNGLISAQELMSVLINLGEAVTEDEIATMIADADLNGDGQMDWDEFVKVMTY</sequence>
<evidence type="ECO:0000313" key="7">
    <source>
        <dbReference type="Proteomes" id="UP000039324"/>
    </source>
</evidence>
<name>A0A0G4IGZ5_PLABS</name>
<dbReference type="STRING" id="37360.A0A0G4IGZ5"/>
<dbReference type="SUPFAM" id="SSF47473">
    <property type="entry name" value="EF-hand"/>
    <property type="match status" value="1"/>
</dbReference>
<dbReference type="Gene3D" id="1.10.238.10">
    <property type="entry name" value="EF-hand"/>
    <property type="match status" value="2"/>
</dbReference>
<accession>A0A0G4IGZ5</accession>
<feature type="domain" description="EF-hand" evidence="4">
    <location>
        <begin position="9"/>
        <end position="44"/>
    </location>
</feature>